<name>A0ABR3W6E8_9PEZI</name>
<dbReference type="EMBL" id="JAZHXJ010000670">
    <property type="protein sequence ID" value="KAL1854355.1"/>
    <property type="molecule type" value="Genomic_DNA"/>
</dbReference>
<evidence type="ECO:0000256" key="1">
    <source>
        <dbReference type="SAM" id="MobiDB-lite"/>
    </source>
</evidence>
<feature type="region of interest" description="Disordered" evidence="1">
    <location>
        <begin position="80"/>
        <end position="107"/>
    </location>
</feature>
<gene>
    <name evidence="2" type="ORF">VTK73DRAFT_8798</name>
</gene>
<dbReference type="Proteomes" id="UP001586593">
    <property type="component" value="Unassembled WGS sequence"/>
</dbReference>
<comment type="caution">
    <text evidence="2">The sequence shown here is derived from an EMBL/GenBank/DDBJ whole genome shotgun (WGS) entry which is preliminary data.</text>
</comment>
<sequence>MVPPKGVEAMTRPGPQKPWKRAMSSERHGEMQRLPERLKILWAEVNPPSSSLHVPANSPVPAGPECLRTPRYGMYGERLDRAVAPPNPPVGSQPWRKRRQRPATRAQDCVLRCRASRPRLSESLDSADSDFLSGQLYAEWGVPGRKLVYGCHHGVPCRRRYPDIPGVRGVGWDADSILGTPWHGRNKSSHISHPFLEGPLSFRSAGG</sequence>
<reference evidence="2 3" key="1">
    <citation type="journal article" date="2024" name="Commun. Biol.">
        <title>Comparative genomic analysis of thermophilic fungi reveals convergent evolutionary adaptations and gene losses.</title>
        <authorList>
            <person name="Steindorff A.S."/>
            <person name="Aguilar-Pontes M.V."/>
            <person name="Robinson A.J."/>
            <person name="Andreopoulos B."/>
            <person name="LaButti K."/>
            <person name="Kuo A."/>
            <person name="Mondo S."/>
            <person name="Riley R."/>
            <person name="Otillar R."/>
            <person name="Haridas S."/>
            <person name="Lipzen A."/>
            <person name="Grimwood J."/>
            <person name="Schmutz J."/>
            <person name="Clum A."/>
            <person name="Reid I.D."/>
            <person name="Moisan M.C."/>
            <person name="Butler G."/>
            <person name="Nguyen T.T.M."/>
            <person name="Dewar K."/>
            <person name="Conant G."/>
            <person name="Drula E."/>
            <person name="Henrissat B."/>
            <person name="Hansel C."/>
            <person name="Singer S."/>
            <person name="Hutchinson M.I."/>
            <person name="de Vries R.P."/>
            <person name="Natvig D.O."/>
            <person name="Powell A.J."/>
            <person name="Tsang A."/>
            <person name="Grigoriev I.V."/>
        </authorList>
    </citation>
    <scope>NUCLEOTIDE SEQUENCE [LARGE SCALE GENOMIC DNA]</scope>
    <source>
        <strain evidence="2 3">ATCC 24622</strain>
    </source>
</reference>
<evidence type="ECO:0000313" key="3">
    <source>
        <dbReference type="Proteomes" id="UP001586593"/>
    </source>
</evidence>
<proteinExistence type="predicted"/>
<accession>A0ABR3W6E8</accession>
<protein>
    <submittedName>
        <fullName evidence="2">Uncharacterized protein</fullName>
    </submittedName>
</protein>
<organism evidence="2 3">
    <name type="scientific">Phialemonium thermophilum</name>
    <dbReference type="NCBI Taxonomy" id="223376"/>
    <lineage>
        <taxon>Eukaryota</taxon>
        <taxon>Fungi</taxon>
        <taxon>Dikarya</taxon>
        <taxon>Ascomycota</taxon>
        <taxon>Pezizomycotina</taxon>
        <taxon>Sordariomycetes</taxon>
        <taxon>Sordariomycetidae</taxon>
        <taxon>Cephalothecales</taxon>
        <taxon>Cephalothecaceae</taxon>
        <taxon>Phialemonium</taxon>
    </lineage>
</organism>
<keyword evidence="3" id="KW-1185">Reference proteome</keyword>
<evidence type="ECO:0000313" key="2">
    <source>
        <dbReference type="EMBL" id="KAL1854355.1"/>
    </source>
</evidence>
<feature type="region of interest" description="Disordered" evidence="1">
    <location>
        <begin position="1"/>
        <end position="30"/>
    </location>
</feature>